<dbReference type="Pfam" id="PF09947">
    <property type="entry name" value="DUF2180"/>
    <property type="match status" value="1"/>
</dbReference>
<dbReference type="AlphaFoldDB" id="A0A3B0BIK0"/>
<organism evidence="2 3">
    <name type="scientific">Streptomyces klenkii</name>
    <dbReference type="NCBI Taxonomy" id="1420899"/>
    <lineage>
        <taxon>Bacteria</taxon>
        <taxon>Bacillati</taxon>
        <taxon>Actinomycetota</taxon>
        <taxon>Actinomycetes</taxon>
        <taxon>Kitasatosporales</taxon>
        <taxon>Streptomycetaceae</taxon>
        <taxon>Streptomyces</taxon>
    </lineage>
</organism>
<gene>
    <name evidence="2" type="ORF">D7231_14015</name>
</gene>
<name>A0A3B0BIK0_9ACTN</name>
<keyword evidence="3" id="KW-1185">Reference proteome</keyword>
<dbReference type="RefSeq" id="WP_120755748.1">
    <property type="nucleotide sequence ID" value="NZ_JBFADQ010000013.1"/>
</dbReference>
<comment type="caution">
    <text evidence="2">The sequence shown here is derived from an EMBL/GenBank/DDBJ whole genome shotgun (WGS) entry which is preliminary data.</text>
</comment>
<evidence type="ECO:0000256" key="1">
    <source>
        <dbReference type="SAM" id="MobiDB-lite"/>
    </source>
</evidence>
<evidence type="ECO:0000313" key="2">
    <source>
        <dbReference type="EMBL" id="RKN72602.1"/>
    </source>
</evidence>
<reference evidence="2 3" key="1">
    <citation type="journal article" date="2015" name="Antonie Van Leeuwenhoek">
        <title>Streptomyces klenkii sp. nov., isolated from deep marine sediment.</title>
        <authorList>
            <person name="Veyisoglu A."/>
            <person name="Sahin N."/>
        </authorList>
    </citation>
    <scope>NUCLEOTIDE SEQUENCE [LARGE SCALE GENOMIC DNA]</scope>
    <source>
        <strain evidence="2 3">KCTC 29202</strain>
    </source>
</reference>
<evidence type="ECO:0000313" key="3">
    <source>
        <dbReference type="Proteomes" id="UP000270343"/>
    </source>
</evidence>
<dbReference type="InterPro" id="IPR017211">
    <property type="entry name" value="UCP037465_Znf"/>
</dbReference>
<accession>A0A3B0BIK0</accession>
<protein>
    <submittedName>
        <fullName evidence="2">DUF2180 family protein</fullName>
    </submittedName>
</protein>
<feature type="compositionally biased region" description="Basic and acidic residues" evidence="1">
    <location>
        <begin position="77"/>
        <end position="93"/>
    </location>
</feature>
<dbReference type="Proteomes" id="UP000270343">
    <property type="component" value="Unassembled WGS sequence"/>
</dbReference>
<dbReference type="OrthoDB" id="4244404at2"/>
<feature type="region of interest" description="Disordered" evidence="1">
    <location>
        <begin position="73"/>
        <end position="99"/>
    </location>
</feature>
<proteinExistence type="predicted"/>
<sequence>MNCYDCYTSEGAETAAVAVCRSCNSGLCPGHLRVTRPTVHRVNGTGVSHAPSPARQVLCATCHAAAQGVALPAPSAERAERAGRADRAADRTAPHSPVT</sequence>
<dbReference type="EMBL" id="RBAM01000005">
    <property type="protein sequence ID" value="RKN72602.1"/>
    <property type="molecule type" value="Genomic_DNA"/>
</dbReference>